<dbReference type="PROSITE" id="PS51819">
    <property type="entry name" value="VOC"/>
    <property type="match status" value="1"/>
</dbReference>
<evidence type="ECO:0000313" key="2">
    <source>
        <dbReference type="EMBL" id="TCO23143.1"/>
    </source>
</evidence>
<dbReference type="RefSeq" id="WP_199239899.1">
    <property type="nucleotide sequence ID" value="NZ_SLWM01000006.1"/>
</dbReference>
<dbReference type="InterPro" id="IPR029068">
    <property type="entry name" value="Glyas_Bleomycin-R_OHBP_Dase"/>
</dbReference>
<evidence type="ECO:0000259" key="1">
    <source>
        <dbReference type="PROSITE" id="PS51819"/>
    </source>
</evidence>
<organism evidence="2 3">
    <name type="scientific">Kribbella orskensis</name>
    <dbReference type="NCBI Taxonomy" id="2512216"/>
    <lineage>
        <taxon>Bacteria</taxon>
        <taxon>Bacillati</taxon>
        <taxon>Actinomycetota</taxon>
        <taxon>Actinomycetes</taxon>
        <taxon>Propionibacteriales</taxon>
        <taxon>Kribbellaceae</taxon>
        <taxon>Kribbella</taxon>
    </lineage>
</organism>
<sequence>MTIKAVLAVIPVTDFGPACDWYESFFGRPADTRPMDSLAEWHLSDRGVVQVFQDPDRAGRTAVNFTVDELDPALAELATHGITSTDPQIVASGRQRLVTVTDADGNQLGLLESVA</sequence>
<dbReference type="Gene3D" id="3.10.180.10">
    <property type="entry name" value="2,3-Dihydroxybiphenyl 1,2-Dioxygenase, domain 1"/>
    <property type="match status" value="1"/>
</dbReference>
<comment type="caution">
    <text evidence="2">The sequence shown here is derived from an EMBL/GenBank/DDBJ whole genome shotgun (WGS) entry which is preliminary data.</text>
</comment>
<proteinExistence type="predicted"/>
<name>A0ABY2BKV7_9ACTN</name>
<gene>
    <name evidence="2" type="ORF">EV644_106452</name>
</gene>
<accession>A0ABY2BKV7</accession>
<feature type="domain" description="VOC" evidence="1">
    <location>
        <begin position="4"/>
        <end position="113"/>
    </location>
</feature>
<dbReference type="InterPro" id="IPR037523">
    <property type="entry name" value="VOC_core"/>
</dbReference>
<dbReference type="EMBL" id="SLWM01000006">
    <property type="protein sequence ID" value="TCO23143.1"/>
    <property type="molecule type" value="Genomic_DNA"/>
</dbReference>
<dbReference type="Proteomes" id="UP000295818">
    <property type="component" value="Unassembled WGS sequence"/>
</dbReference>
<protein>
    <recommendedName>
        <fullName evidence="1">VOC domain-containing protein</fullName>
    </recommendedName>
</protein>
<dbReference type="SUPFAM" id="SSF54593">
    <property type="entry name" value="Glyoxalase/Bleomycin resistance protein/Dihydroxybiphenyl dioxygenase"/>
    <property type="match status" value="1"/>
</dbReference>
<keyword evidence="3" id="KW-1185">Reference proteome</keyword>
<dbReference type="CDD" id="cd06587">
    <property type="entry name" value="VOC"/>
    <property type="match status" value="1"/>
</dbReference>
<reference evidence="2 3" key="1">
    <citation type="journal article" date="2015" name="Stand. Genomic Sci.">
        <title>Genomic Encyclopedia of Bacterial and Archaeal Type Strains, Phase III: the genomes of soil and plant-associated and newly described type strains.</title>
        <authorList>
            <person name="Whitman W.B."/>
            <person name="Woyke T."/>
            <person name="Klenk H.P."/>
            <person name="Zhou Y."/>
            <person name="Lilburn T.G."/>
            <person name="Beck B.J."/>
            <person name="De Vos P."/>
            <person name="Vandamme P."/>
            <person name="Eisen J.A."/>
            <person name="Garrity G."/>
            <person name="Hugenholtz P."/>
            <person name="Kyrpides N.C."/>
        </authorList>
    </citation>
    <scope>NUCLEOTIDE SEQUENCE [LARGE SCALE GENOMIC DNA]</scope>
    <source>
        <strain evidence="2 3">VKM Ac-2538</strain>
    </source>
</reference>
<evidence type="ECO:0000313" key="3">
    <source>
        <dbReference type="Proteomes" id="UP000295818"/>
    </source>
</evidence>